<sequence length="129" mass="14161">KDKNSPKKLAVNGTPMLAKQKIKKRRAKTGLTSPWAKPRKRPPSMPNVVLEKSPNIAIAMCPILLSEELRGLWKESDQDTQEAMLKIASNIKREPDRGLARTRSKCRIGAGQAPGIGRSEGTQPEVAPL</sequence>
<reference evidence="2" key="1">
    <citation type="submission" date="2021-06" db="EMBL/GenBank/DDBJ databases">
        <authorList>
            <person name="Kallberg Y."/>
            <person name="Tangrot J."/>
            <person name="Rosling A."/>
        </authorList>
    </citation>
    <scope>NUCLEOTIDE SEQUENCE</scope>
    <source>
        <strain evidence="2">FL966</strain>
    </source>
</reference>
<gene>
    <name evidence="2" type="ORF">CPELLU_LOCUS21008</name>
</gene>
<evidence type="ECO:0000313" key="2">
    <source>
        <dbReference type="EMBL" id="CAG8833670.1"/>
    </source>
</evidence>
<feature type="non-terminal residue" evidence="2">
    <location>
        <position position="129"/>
    </location>
</feature>
<accession>A0A9N9KK20</accession>
<feature type="region of interest" description="Disordered" evidence="1">
    <location>
        <begin position="20"/>
        <end position="48"/>
    </location>
</feature>
<organism evidence="2 3">
    <name type="scientific">Cetraspora pellucida</name>
    <dbReference type="NCBI Taxonomy" id="1433469"/>
    <lineage>
        <taxon>Eukaryota</taxon>
        <taxon>Fungi</taxon>
        <taxon>Fungi incertae sedis</taxon>
        <taxon>Mucoromycota</taxon>
        <taxon>Glomeromycotina</taxon>
        <taxon>Glomeromycetes</taxon>
        <taxon>Diversisporales</taxon>
        <taxon>Gigasporaceae</taxon>
        <taxon>Cetraspora</taxon>
    </lineage>
</organism>
<feature type="region of interest" description="Disordered" evidence="1">
    <location>
        <begin position="95"/>
        <end position="129"/>
    </location>
</feature>
<comment type="caution">
    <text evidence="2">The sequence shown here is derived from an EMBL/GenBank/DDBJ whole genome shotgun (WGS) entry which is preliminary data.</text>
</comment>
<protein>
    <submittedName>
        <fullName evidence="2">6484_t:CDS:1</fullName>
    </submittedName>
</protein>
<keyword evidence="3" id="KW-1185">Reference proteome</keyword>
<dbReference type="Proteomes" id="UP000789759">
    <property type="component" value="Unassembled WGS sequence"/>
</dbReference>
<dbReference type="AlphaFoldDB" id="A0A9N9KK20"/>
<evidence type="ECO:0000313" key="3">
    <source>
        <dbReference type="Proteomes" id="UP000789759"/>
    </source>
</evidence>
<proteinExistence type="predicted"/>
<dbReference type="EMBL" id="CAJVQA010071529">
    <property type="protein sequence ID" value="CAG8833670.1"/>
    <property type="molecule type" value="Genomic_DNA"/>
</dbReference>
<feature type="non-terminal residue" evidence="2">
    <location>
        <position position="1"/>
    </location>
</feature>
<name>A0A9N9KK20_9GLOM</name>
<evidence type="ECO:0000256" key="1">
    <source>
        <dbReference type="SAM" id="MobiDB-lite"/>
    </source>
</evidence>